<keyword evidence="1" id="KW-0479">Metal-binding</keyword>
<dbReference type="PANTHER" id="PTHR47660">
    <property type="entry name" value="TRANSCRIPTION FACTOR WITH C2H2 AND ZN(2)-CYS(6) DNA BINDING DOMAIN (EUROFUNG)-RELATED-RELATED"/>
    <property type="match status" value="1"/>
</dbReference>
<evidence type="ECO:0000313" key="8">
    <source>
        <dbReference type="EMBL" id="OQO01544.1"/>
    </source>
</evidence>
<dbReference type="GO" id="GO:0006351">
    <property type="term" value="P:DNA-templated transcription"/>
    <property type="evidence" value="ECO:0007669"/>
    <property type="project" value="InterPro"/>
</dbReference>
<evidence type="ECO:0000256" key="6">
    <source>
        <dbReference type="SAM" id="MobiDB-lite"/>
    </source>
</evidence>
<dbReference type="Pfam" id="PF04082">
    <property type="entry name" value="Fungal_trans"/>
    <property type="match status" value="1"/>
</dbReference>
<evidence type="ECO:0000259" key="7">
    <source>
        <dbReference type="PROSITE" id="PS50048"/>
    </source>
</evidence>
<dbReference type="Gene3D" id="4.10.240.10">
    <property type="entry name" value="Zn(2)-C6 fungal-type DNA-binding domain"/>
    <property type="match status" value="1"/>
</dbReference>
<evidence type="ECO:0000256" key="3">
    <source>
        <dbReference type="ARBA" id="ARBA00023015"/>
    </source>
</evidence>
<dbReference type="SUPFAM" id="SSF51182">
    <property type="entry name" value="RmlC-like cupins"/>
    <property type="match status" value="1"/>
</dbReference>
<dbReference type="SMART" id="SM00066">
    <property type="entry name" value="GAL4"/>
    <property type="match status" value="1"/>
</dbReference>
<keyword evidence="4" id="KW-0804">Transcription</keyword>
<comment type="caution">
    <text evidence="8">The sequence shown here is derived from an EMBL/GenBank/DDBJ whole genome shotgun (WGS) entry which is preliminary data.</text>
</comment>
<dbReference type="GO" id="GO:0000981">
    <property type="term" value="F:DNA-binding transcription factor activity, RNA polymerase II-specific"/>
    <property type="evidence" value="ECO:0007669"/>
    <property type="project" value="InterPro"/>
</dbReference>
<dbReference type="Proteomes" id="UP000192596">
    <property type="component" value="Unassembled WGS sequence"/>
</dbReference>
<keyword evidence="5" id="KW-0539">Nucleus</keyword>
<dbReference type="InterPro" id="IPR001138">
    <property type="entry name" value="Zn2Cys6_DnaBD"/>
</dbReference>
<dbReference type="PANTHER" id="PTHR47660:SF2">
    <property type="entry name" value="TRANSCRIPTION FACTOR WITH C2H2 AND ZN(2)-CYS(6) DNA BINDING DOMAIN (EUROFUNG)"/>
    <property type="match status" value="1"/>
</dbReference>
<sequence>MAQENDLRPLIRIITTHDAEGKSIVSDKLDEKLPTTVVDNGSAIFSLPYVTQQFPVEMNDGKDLDGYQKYLASPPGLVNTTGTVVRIVDVKPGHLSPMHRTVSLDLGIVLQGDMELVLDSGETRRMGPGDQCIQRGTMHAWRNLSDTKWARMIYVLQPSQPIVVGGKKLGEDLATMQGVPASSDLLNRHRAAHAKVNQGEPMRKRIEKACEACIRAKTKCDDDRPCKRCKKRKVECIDTEERRPSEGMPMMPNVTSVVPPAESSSIRRESTGIVDAPHQIRPSQSLQQPTYAAPTPYNYQDVLMQPPMQQIPGTESMPGPLGPPTDMGSMIFDYGYPDFFEQIMMPGGPGMNDAALMPPDVMNFNADFDFGPADFDFSFLSDGLTRTPAPPPVKALHASEMVQESVPTPGSEAGSRSEALDKSPWSWNHWIPPQGVHAFSEHYELDVQQDRVDAADQMTSPSARQYHHVSLDYEARDRMMRVVTQCTIHRLSVPSFPSLQLLEDLIDLALLQDSYQIDSIIHAPTFDPKRTRTESLLAMVAKGAGCVALPPIWKVGLILQEVVRFAVGEIFEKDNSTTREIQAVRASMLWIYIGVWSGFRRKTEIASAFLQPVATMMTWSNAFSRFRYAHVAPTLHDSDAVLEDKWREWVEQESWKRLCFHIFLHDSQVMLVQIRPALISSSQMLLPIPAARDLWHAPNAHAWRNAFLARQSLDAPPLPSLVDIVADPLLIGTTKLYADKPLCQLLVAHAIAHDVSEYRQQAQMMRHYPVRRQTERGPIHSMRLREIYESLSNFLTFSETDTGTPPELTFTLHFLMMTLHVSLGDIQLFSGRAGEDEARKIYPQIKAWTEESESRHAVWHAGQVFRSARTFEKTRLRDFYAVAVHHAALTLWVYGMVTSNASRNSGVHTPIGNRARHSQILPVATPTGFTRQKFCVDGPEDKHSKAFTQLGRGVPGLQSVPSTTKDVLPSREASTNVTGNFCALYNTKGVMLIAAAVLRGNFPQSKQGLPPLVDNLANLMDELGRLSD</sequence>
<feature type="region of interest" description="Disordered" evidence="6">
    <location>
        <begin position="952"/>
        <end position="971"/>
    </location>
</feature>
<feature type="domain" description="Zn(2)-C6 fungal-type" evidence="7">
    <location>
        <begin position="209"/>
        <end position="236"/>
    </location>
</feature>
<evidence type="ECO:0000256" key="1">
    <source>
        <dbReference type="ARBA" id="ARBA00022723"/>
    </source>
</evidence>
<dbReference type="Pfam" id="PF07883">
    <property type="entry name" value="Cupin_2"/>
    <property type="match status" value="1"/>
</dbReference>
<keyword evidence="9" id="KW-1185">Reference proteome</keyword>
<proteinExistence type="predicted"/>
<dbReference type="CDD" id="cd00067">
    <property type="entry name" value="GAL4"/>
    <property type="match status" value="1"/>
</dbReference>
<protein>
    <recommendedName>
        <fullName evidence="7">Zn(2)-C6 fungal-type domain-containing protein</fullName>
    </recommendedName>
</protein>
<dbReference type="Pfam" id="PF00172">
    <property type="entry name" value="Zn_clus"/>
    <property type="match status" value="1"/>
</dbReference>
<evidence type="ECO:0000256" key="5">
    <source>
        <dbReference type="ARBA" id="ARBA00023242"/>
    </source>
</evidence>
<name>A0A1V8SR96_9PEZI</name>
<dbReference type="CDD" id="cd02231">
    <property type="entry name" value="cupin_BLL6423-like"/>
    <property type="match status" value="1"/>
</dbReference>
<dbReference type="AlphaFoldDB" id="A0A1V8SR96"/>
<dbReference type="InterPro" id="IPR007219">
    <property type="entry name" value="XnlR_reg_dom"/>
</dbReference>
<dbReference type="InParanoid" id="A0A1V8SR96"/>
<dbReference type="STRING" id="1507870.A0A1V8SR96"/>
<gene>
    <name evidence="8" type="ORF">B0A48_12579</name>
</gene>
<dbReference type="Gene3D" id="2.60.120.10">
    <property type="entry name" value="Jelly Rolls"/>
    <property type="match status" value="1"/>
</dbReference>
<dbReference type="SUPFAM" id="SSF57701">
    <property type="entry name" value="Zn2/Cys6 DNA-binding domain"/>
    <property type="match status" value="1"/>
</dbReference>
<evidence type="ECO:0000256" key="4">
    <source>
        <dbReference type="ARBA" id="ARBA00023163"/>
    </source>
</evidence>
<dbReference type="PROSITE" id="PS50048">
    <property type="entry name" value="ZN2_CY6_FUNGAL_2"/>
    <property type="match status" value="1"/>
</dbReference>
<dbReference type="InterPro" id="IPR011051">
    <property type="entry name" value="RmlC_Cupin_sf"/>
</dbReference>
<dbReference type="InterPro" id="IPR014710">
    <property type="entry name" value="RmlC-like_jellyroll"/>
</dbReference>
<dbReference type="InterPro" id="IPR013096">
    <property type="entry name" value="Cupin_2"/>
</dbReference>
<accession>A0A1V8SR96</accession>
<dbReference type="InterPro" id="IPR036864">
    <property type="entry name" value="Zn2-C6_fun-type_DNA-bd_sf"/>
</dbReference>
<evidence type="ECO:0000313" key="9">
    <source>
        <dbReference type="Proteomes" id="UP000192596"/>
    </source>
</evidence>
<dbReference type="EMBL" id="NAJO01000030">
    <property type="protein sequence ID" value="OQO01544.1"/>
    <property type="molecule type" value="Genomic_DNA"/>
</dbReference>
<keyword evidence="3" id="KW-0805">Transcription regulation</keyword>
<dbReference type="CDD" id="cd12148">
    <property type="entry name" value="fungal_TF_MHR"/>
    <property type="match status" value="1"/>
</dbReference>
<evidence type="ECO:0000256" key="2">
    <source>
        <dbReference type="ARBA" id="ARBA00022833"/>
    </source>
</evidence>
<dbReference type="GO" id="GO:0008270">
    <property type="term" value="F:zinc ion binding"/>
    <property type="evidence" value="ECO:0007669"/>
    <property type="project" value="InterPro"/>
</dbReference>
<keyword evidence="2" id="KW-0862">Zinc</keyword>
<dbReference type="GO" id="GO:0003677">
    <property type="term" value="F:DNA binding"/>
    <property type="evidence" value="ECO:0007669"/>
    <property type="project" value="InterPro"/>
</dbReference>
<dbReference type="OrthoDB" id="40579at2759"/>
<reference evidence="9" key="1">
    <citation type="submission" date="2017-03" db="EMBL/GenBank/DDBJ databases">
        <title>Genomes of endolithic fungi from Antarctica.</title>
        <authorList>
            <person name="Coleine C."/>
            <person name="Masonjones S."/>
            <person name="Stajich J.E."/>
        </authorList>
    </citation>
    <scope>NUCLEOTIDE SEQUENCE [LARGE SCALE GENOMIC DNA]</scope>
    <source>
        <strain evidence="9">CCFEE 5527</strain>
    </source>
</reference>
<organism evidence="8 9">
    <name type="scientific">Cryoendolithus antarcticus</name>
    <dbReference type="NCBI Taxonomy" id="1507870"/>
    <lineage>
        <taxon>Eukaryota</taxon>
        <taxon>Fungi</taxon>
        <taxon>Dikarya</taxon>
        <taxon>Ascomycota</taxon>
        <taxon>Pezizomycotina</taxon>
        <taxon>Dothideomycetes</taxon>
        <taxon>Dothideomycetidae</taxon>
        <taxon>Cladosporiales</taxon>
        <taxon>Cladosporiaceae</taxon>
        <taxon>Cryoendolithus</taxon>
    </lineage>
</organism>